<feature type="transmembrane region" description="Helical" evidence="13">
    <location>
        <begin position="21"/>
        <end position="42"/>
    </location>
</feature>
<evidence type="ECO:0000256" key="7">
    <source>
        <dbReference type="ARBA" id="ARBA00022475"/>
    </source>
</evidence>
<evidence type="ECO:0000256" key="13">
    <source>
        <dbReference type="SAM" id="Phobius"/>
    </source>
</evidence>
<comment type="function">
    <text evidence="1">Multidrug efflux pump.</text>
</comment>
<evidence type="ECO:0000256" key="2">
    <source>
        <dbReference type="ARBA" id="ARBA00004651"/>
    </source>
</evidence>
<dbReference type="InterPro" id="IPR050222">
    <property type="entry name" value="MATE_MdtK"/>
</dbReference>
<comment type="caution">
    <text evidence="14">The sequence shown here is derived from an EMBL/GenBank/DDBJ whole genome shotgun (WGS) entry which is preliminary data.</text>
</comment>
<feature type="transmembrane region" description="Helical" evidence="13">
    <location>
        <begin position="103"/>
        <end position="121"/>
    </location>
</feature>
<keyword evidence="8 13" id="KW-0812">Transmembrane</keyword>
<sequence length="482" mass="52543">MANLSDQTIQKQLSLRAKVKIILVLALPAVVENFFQTMLGFADTFFVAQIGLEEVSAVGVTNAILAIYFALFMAIGVGVNVLMVNAIGEQDEKRASKIAQQGIILAAIVGSLTGVVTFLFAESLLRLLGVEGKVLELGALYFRIVAVPSILMAFMFVMSSVLRGVGDTKSPMKAVIVANLVNIVLDVVLIFGFLFIPALGIVGAAIAGVIARIVATLLLVRYIRKTKEMTFRKEWWRLDKGSQKELLGLGTPAAIERLAMRVGQVIYFGFIVALGTSTFAAHQIAGNIETFSYMIAYGFAAAATIIVGKQVGSGNHAEAKSYAKLIAFVSAGFMAVMGVFLFIFGEWIGSFFSEDAAVIHEIGIALKISALFQPFLAVLLILTGAYQGARNTKYPMYLTIFGMWLVRTVFVYVLAITLELGIAGVWIAIGIDIVFRAIVLWVRMEQGRWIKGEKEMSFKDEVECQCHPNTKQPKLNECVNNY</sequence>
<feature type="transmembrane region" description="Helical" evidence="13">
    <location>
        <begin position="62"/>
        <end position="82"/>
    </location>
</feature>
<keyword evidence="15" id="KW-1185">Reference proteome</keyword>
<evidence type="ECO:0000256" key="1">
    <source>
        <dbReference type="ARBA" id="ARBA00003408"/>
    </source>
</evidence>
<evidence type="ECO:0000256" key="12">
    <source>
        <dbReference type="ARBA" id="ARBA00031636"/>
    </source>
</evidence>
<comment type="subcellular location">
    <subcellularLocation>
        <location evidence="2">Cell membrane</location>
        <topology evidence="2">Multi-pass membrane protein</topology>
    </subcellularLocation>
</comment>
<dbReference type="RefSeq" id="WP_204466960.1">
    <property type="nucleotide sequence ID" value="NZ_JAFBCV010000010.1"/>
</dbReference>
<feature type="transmembrane region" description="Helical" evidence="13">
    <location>
        <begin position="174"/>
        <end position="195"/>
    </location>
</feature>
<evidence type="ECO:0000256" key="4">
    <source>
        <dbReference type="ARBA" id="ARBA00020268"/>
    </source>
</evidence>
<keyword evidence="10" id="KW-0406">Ion transport</keyword>
<protein>
    <recommendedName>
        <fullName evidence="4">Probable multidrug resistance protein NorM</fullName>
    </recommendedName>
    <alternativeName>
        <fullName evidence="12">Multidrug-efflux transporter</fullName>
    </alternativeName>
</protein>
<dbReference type="EMBL" id="JAFBCV010000010">
    <property type="protein sequence ID" value="MBM7839767.1"/>
    <property type="molecule type" value="Genomic_DNA"/>
</dbReference>
<evidence type="ECO:0000256" key="5">
    <source>
        <dbReference type="ARBA" id="ARBA00022448"/>
    </source>
</evidence>
<accession>A0ABS2SW72</accession>
<name>A0ABS2SW72_9BACI</name>
<dbReference type="InterPro" id="IPR048279">
    <property type="entry name" value="MdtK-like"/>
</dbReference>
<keyword evidence="7" id="KW-1003">Cell membrane</keyword>
<dbReference type="PANTHER" id="PTHR43298:SF2">
    <property type="entry name" value="FMN_FAD EXPORTER YEEO-RELATED"/>
    <property type="match status" value="1"/>
</dbReference>
<evidence type="ECO:0000313" key="15">
    <source>
        <dbReference type="Proteomes" id="UP001179280"/>
    </source>
</evidence>
<dbReference type="Proteomes" id="UP001179280">
    <property type="component" value="Unassembled WGS sequence"/>
</dbReference>
<evidence type="ECO:0000256" key="3">
    <source>
        <dbReference type="ARBA" id="ARBA00010199"/>
    </source>
</evidence>
<gene>
    <name evidence="14" type="ORF">JOC54_003047</name>
</gene>
<evidence type="ECO:0000256" key="8">
    <source>
        <dbReference type="ARBA" id="ARBA00022692"/>
    </source>
</evidence>
<comment type="similarity">
    <text evidence="3">Belongs to the multi antimicrobial extrusion (MATE) (TC 2.A.66.1) family.</text>
</comment>
<feature type="transmembrane region" description="Helical" evidence="13">
    <location>
        <begin position="265"/>
        <end position="285"/>
    </location>
</feature>
<organism evidence="14 15">
    <name type="scientific">Shouchella xiaoxiensis</name>
    <dbReference type="NCBI Taxonomy" id="766895"/>
    <lineage>
        <taxon>Bacteria</taxon>
        <taxon>Bacillati</taxon>
        <taxon>Bacillota</taxon>
        <taxon>Bacilli</taxon>
        <taxon>Bacillales</taxon>
        <taxon>Bacillaceae</taxon>
        <taxon>Shouchella</taxon>
    </lineage>
</organism>
<evidence type="ECO:0000256" key="6">
    <source>
        <dbReference type="ARBA" id="ARBA00022449"/>
    </source>
</evidence>
<feature type="transmembrane region" description="Helical" evidence="13">
    <location>
        <begin position="364"/>
        <end position="382"/>
    </location>
</feature>
<evidence type="ECO:0000256" key="11">
    <source>
        <dbReference type="ARBA" id="ARBA00023136"/>
    </source>
</evidence>
<feature type="transmembrane region" description="Helical" evidence="13">
    <location>
        <begin position="323"/>
        <end position="344"/>
    </location>
</feature>
<evidence type="ECO:0000313" key="14">
    <source>
        <dbReference type="EMBL" id="MBM7839767.1"/>
    </source>
</evidence>
<feature type="transmembrane region" description="Helical" evidence="13">
    <location>
        <begin position="141"/>
        <end position="162"/>
    </location>
</feature>
<evidence type="ECO:0000256" key="9">
    <source>
        <dbReference type="ARBA" id="ARBA00022989"/>
    </source>
</evidence>
<dbReference type="CDD" id="cd13137">
    <property type="entry name" value="MATE_NorM_like"/>
    <property type="match status" value="1"/>
</dbReference>
<feature type="transmembrane region" description="Helical" evidence="13">
    <location>
        <begin position="291"/>
        <end position="311"/>
    </location>
</feature>
<keyword evidence="9 13" id="KW-1133">Transmembrane helix</keyword>
<dbReference type="PIRSF" id="PIRSF006603">
    <property type="entry name" value="DinF"/>
    <property type="match status" value="1"/>
</dbReference>
<reference evidence="14" key="1">
    <citation type="submission" date="2021-01" db="EMBL/GenBank/DDBJ databases">
        <title>Genomic Encyclopedia of Type Strains, Phase IV (KMG-IV): sequencing the most valuable type-strain genomes for metagenomic binning, comparative biology and taxonomic classification.</title>
        <authorList>
            <person name="Goeker M."/>
        </authorList>
    </citation>
    <scope>NUCLEOTIDE SEQUENCE</scope>
    <source>
        <strain evidence="14">DSM 21943</strain>
    </source>
</reference>
<proteinExistence type="inferred from homology"/>
<feature type="transmembrane region" description="Helical" evidence="13">
    <location>
        <begin position="394"/>
        <end position="415"/>
    </location>
</feature>
<dbReference type="InterPro" id="IPR002528">
    <property type="entry name" value="MATE_fam"/>
</dbReference>
<keyword evidence="5" id="KW-0813">Transport</keyword>
<keyword evidence="6" id="KW-0050">Antiport</keyword>
<feature type="transmembrane region" description="Helical" evidence="13">
    <location>
        <begin position="421"/>
        <end position="442"/>
    </location>
</feature>
<feature type="transmembrane region" description="Helical" evidence="13">
    <location>
        <begin position="201"/>
        <end position="223"/>
    </location>
</feature>
<dbReference type="NCBIfam" id="TIGR00797">
    <property type="entry name" value="matE"/>
    <property type="match status" value="1"/>
</dbReference>
<dbReference type="PANTHER" id="PTHR43298">
    <property type="entry name" value="MULTIDRUG RESISTANCE PROTEIN NORM-RELATED"/>
    <property type="match status" value="1"/>
</dbReference>
<keyword evidence="11 13" id="KW-0472">Membrane</keyword>
<dbReference type="Pfam" id="PF01554">
    <property type="entry name" value="MatE"/>
    <property type="match status" value="2"/>
</dbReference>
<evidence type="ECO:0000256" key="10">
    <source>
        <dbReference type="ARBA" id="ARBA00023065"/>
    </source>
</evidence>